<dbReference type="InterPro" id="IPR024072">
    <property type="entry name" value="DHFR-like_dom_sf"/>
</dbReference>
<evidence type="ECO:0000313" key="2">
    <source>
        <dbReference type="EMBL" id="URJ48611.2"/>
    </source>
</evidence>
<proteinExistence type="predicted"/>
<dbReference type="AlphaFoldDB" id="A0AAE9L6S5"/>
<accession>A0AAE9L6S5</accession>
<name>A0AAE9L6S5_PAEPO</name>
<dbReference type="GO" id="GO:0009231">
    <property type="term" value="P:riboflavin biosynthetic process"/>
    <property type="evidence" value="ECO:0007669"/>
    <property type="project" value="InterPro"/>
</dbReference>
<dbReference type="Proteomes" id="UP001055784">
    <property type="component" value="Chromosome"/>
</dbReference>
<protein>
    <submittedName>
        <fullName evidence="2">Dihydrofolate reductase family protein</fullName>
    </submittedName>
</protein>
<reference evidence="2" key="1">
    <citation type="submission" date="2022-11" db="EMBL/GenBank/DDBJ databases">
        <authorList>
            <person name="Vasilchenko N.G."/>
            <person name="Prazdnova E.V."/>
            <person name="Gorovtsov A.V."/>
            <person name="Chistyakov V.A."/>
            <person name="Pak M.L."/>
        </authorList>
    </citation>
    <scope>NUCLEOTIDE SEQUENCE</scope>
    <source>
        <strain evidence="2">R 4.5</strain>
    </source>
</reference>
<evidence type="ECO:0000313" key="3">
    <source>
        <dbReference type="Proteomes" id="UP001055784"/>
    </source>
</evidence>
<dbReference type="Gene3D" id="3.40.430.10">
    <property type="entry name" value="Dihydrofolate Reductase, subunit A"/>
    <property type="match status" value="1"/>
</dbReference>
<feature type="domain" description="Bacterial bifunctional deaminase-reductase C-terminal" evidence="1">
    <location>
        <begin position="2"/>
        <end position="54"/>
    </location>
</feature>
<dbReference type="SUPFAM" id="SSF53597">
    <property type="entry name" value="Dihydrofolate reductase-like"/>
    <property type="match status" value="1"/>
</dbReference>
<dbReference type="EMBL" id="CP097770">
    <property type="protein sequence ID" value="URJ48611.2"/>
    <property type="molecule type" value="Genomic_DNA"/>
</dbReference>
<sequence length="76" mass="8827">MLGSGELVRKLMKHDLVDEFRIMIFPFIWVSGKRLFTDNINTMSLKHVYTKTLHSGAVELTYRPSKEDNVFHQGSD</sequence>
<dbReference type="GO" id="GO:0008703">
    <property type="term" value="F:5-amino-6-(5-phosphoribosylamino)uracil reductase activity"/>
    <property type="evidence" value="ECO:0007669"/>
    <property type="project" value="InterPro"/>
</dbReference>
<organism evidence="2 3">
    <name type="scientific">Paenibacillus polymyxa</name>
    <name type="common">Bacillus polymyxa</name>
    <dbReference type="NCBI Taxonomy" id="1406"/>
    <lineage>
        <taxon>Bacteria</taxon>
        <taxon>Bacillati</taxon>
        <taxon>Bacillota</taxon>
        <taxon>Bacilli</taxon>
        <taxon>Bacillales</taxon>
        <taxon>Paenibacillaceae</taxon>
        <taxon>Paenibacillus</taxon>
    </lineage>
</organism>
<gene>
    <name evidence="2" type="ORF">MF626_002878</name>
</gene>
<evidence type="ECO:0000259" key="1">
    <source>
        <dbReference type="Pfam" id="PF01872"/>
    </source>
</evidence>
<dbReference type="InterPro" id="IPR002734">
    <property type="entry name" value="RibDG_C"/>
</dbReference>
<dbReference type="Pfam" id="PF01872">
    <property type="entry name" value="RibD_C"/>
    <property type="match status" value="1"/>
</dbReference>